<keyword evidence="1" id="KW-0175">Coiled coil</keyword>
<keyword evidence="4" id="KW-1185">Reference proteome</keyword>
<keyword evidence="2" id="KW-0472">Membrane</keyword>
<gene>
    <name evidence="3" type="ORF">PV662_48070</name>
</gene>
<proteinExistence type="predicted"/>
<evidence type="ECO:0000313" key="3">
    <source>
        <dbReference type="EMBL" id="MDX3707295.1"/>
    </source>
</evidence>
<keyword evidence="2" id="KW-1133">Transmembrane helix</keyword>
<reference evidence="3 4" key="1">
    <citation type="journal article" date="2023" name="Microb. Genom.">
        <title>Mesoterricola silvestris gen. nov., sp. nov., Mesoterricola sediminis sp. nov., Geothrix oryzae sp. nov., Geothrix edaphica sp. nov., Geothrix rubra sp. nov., and Geothrix limicola sp. nov., six novel members of Acidobacteriota isolated from soils.</title>
        <authorList>
            <person name="Weisberg A.J."/>
            <person name="Pearce E."/>
            <person name="Kramer C.G."/>
            <person name="Chang J.H."/>
            <person name="Clarke C.R."/>
        </authorList>
    </citation>
    <scope>NUCLEOTIDE SEQUENCE [LARGE SCALE GENOMIC DNA]</scope>
    <source>
        <strain evidence="3 4">ID09-01A</strain>
    </source>
</reference>
<evidence type="ECO:0008006" key="5">
    <source>
        <dbReference type="Google" id="ProtNLM"/>
    </source>
</evidence>
<evidence type="ECO:0000256" key="1">
    <source>
        <dbReference type="SAM" id="Coils"/>
    </source>
</evidence>
<evidence type="ECO:0000256" key="2">
    <source>
        <dbReference type="SAM" id="Phobius"/>
    </source>
</evidence>
<name>A0ABU4NXL2_9ACTN</name>
<dbReference type="RefSeq" id="WP_159058463.1">
    <property type="nucleotide sequence ID" value="NZ_JARAUR010000465.1"/>
</dbReference>
<accession>A0ABU4NXL2</accession>
<dbReference type="Proteomes" id="UP001271274">
    <property type="component" value="Unassembled WGS sequence"/>
</dbReference>
<feature type="coiled-coil region" evidence="1">
    <location>
        <begin position="47"/>
        <end position="74"/>
    </location>
</feature>
<comment type="caution">
    <text evidence="3">The sequence shown here is derived from an EMBL/GenBank/DDBJ whole genome shotgun (WGS) entry which is preliminary data.</text>
</comment>
<organism evidence="3 4">
    <name type="scientific">Streptomyces europaeiscabiei</name>
    <dbReference type="NCBI Taxonomy" id="146819"/>
    <lineage>
        <taxon>Bacteria</taxon>
        <taxon>Bacillati</taxon>
        <taxon>Actinomycetota</taxon>
        <taxon>Actinomycetes</taxon>
        <taxon>Kitasatosporales</taxon>
        <taxon>Streptomycetaceae</taxon>
        <taxon>Streptomyces</taxon>
    </lineage>
</organism>
<keyword evidence="2" id="KW-0812">Transmembrane</keyword>
<evidence type="ECO:0000313" key="4">
    <source>
        <dbReference type="Proteomes" id="UP001271274"/>
    </source>
</evidence>
<feature type="transmembrane region" description="Helical" evidence="2">
    <location>
        <begin position="12"/>
        <end position="37"/>
    </location>
</feature>
<dbReference type="EMBL" id="JARAYU010000048">
    <property type="protein sequence ID" value="MDX3707295.1"/>
    <property type="molecule type" value="Genomic_DNA"/>
</dbReference>
<protein>
    <recommendedName>
        <fullName evidence="5">Secreted protein</fullName>
    </recommendedName>
</protein>
<sequence>MSWWRRIDWTQIGTVAAVIAGIGTLLFTGVSTFYGALVAQDQLKQSKLDAKQSAEDAKQLAEDAERENRSQAIRVSYWSEGHGDSGPTPFHVVNRSPDPVWGVILTLKLYYGASPDGRTLTLVLGDMKPCSESVIESSNISWQKSESEPFRRIAPEQELGLVSISFLDRQSVRWVRDSRGRLSRFFKTPRLDDEQREININAKILGELPMASAKECGDTY</sequence>